<keyword evidence="2" id="KW-1133">Transmembrane helix</keyword>
<protein>
    <submittedName>
        <fullName evidence="3">Uncharacterized protein</fullName>
    </submittedName>
</protein>
<evidence type="ECO:0000313" key="4">
    <source>
        <dbReference type="Proteomes" id="UP001454036"/>
    </source>
</evidence>
<dbReference type="Proteomes" id="UP001454036">
    <property type="component" value="Unassembled WGS sequence"/>
</dbReference>
<dbReference type="AlphaFoldDB" id="A0AAV3NNI5"/>
<keyword evidence="2" id="KW-0472">Membrane</keyword>
<name>A0AAV3NNI5_LITER</name>
<keyword evidence="4" id="KW-1185">Reference proteome</keyword>
<reference evidence="3 4" key="1">
    <citation type="submission" date="2024-01" db="EMBL/GenBank/DDBJ databases">
        <title>The complete chloroplast genome sequence of Lithospermum erythrorhizon: insights into the phylogenetic relationship among Boraginaceae species and the maternal lineages of purple gromwells.</title>
        <authorList>
            <person name="Okada T."/>
            <person name="Watanabe K."/>
        </authorList>
    </citation>
    <scope>NUCLEOTIDE SEQUENCE [LARGE SCALE GENOMIC DNA]</scope>
</reference>
<gene>
    <name evidence="3" type="ORF">LIER_01812</name>
</gene>
<accession>A0AAV3NNI5</accession>
<organism evidence="3 4">
    <name type="scientific">Lithospermum erythrorhizon</name>
    <name type="common">Purple gromwell</name>
    <name type="synonym">Lithospermum officinale var. erythrorhizon</name>
    <dbReference type="NCBI Taxonomy" id="34254"/>
    <lineage>
        <taxon>Eukaryota</taxon>
        <taxon>Viridiplantae</taxon>
        <taxon>Streptophyta</taxon>
        <taxon>Embryophyta</taxon>
        <taxon>Tracheophyta</taxon>
        <taxon>Spermatophyta</taxon>
        <taxon>Magnoliopsida</taxon>
        <taxon>eudicotyledons</taxon>
        <taxon>Gunneridae</taxon>
        <taxon>Pentapetalae</taxon>
        <taxon>asterids</taxon>
        <taxon>lamiids</taxon>
        <taxon>Boraginales</taxon>
        <taxon>Boraginaceae</taxon>
        <taxon>Boraginoideae</taxon>
        <taxon>Lithospermeae</taxon>
        <taxon>Lithospermum</taxon>
    </lineage>
</organism>
<evidence type="ECO:0000256" key="1">
    <source>
        <dbReference type="SAM" id="MobiDB-lite"/>
    </source>
</evidence>
<dbReference type="EMBL" id="BAABME010000185">
    <property type="protein sequence ID" value="GAA0140473.1"/>
    <property type="molecule type" value="Genomic_DNA"/>
</dbReference>
<keyword evidence="2" id="KW-0812">Transmembrane</keyword>
<sequence>MGPPPDKVRAPVSKPSIGKTSKEPQILEEVKTKTVPGLITDYQLRQISNHYCIPDIVKTRIPLEGEIVDTPSTNTDAPQGPEVLPDGTPAPIFKDTTLFWESFNYGLRLLVSGFVDEVLMSLDRAPGQLMPFDWLVMSIFQVACLSIGVLPIMAMFSVMYNIIHKAI</sequence>
<feature type="transmembrane region" description="Helical" evidence="2">
    <location>
        <begin position="139"/>
        <end position="163"/>
    </location>
</feature>
<evidence type="ECO:0000313" key="3">
    <source>
        <dbReference type="EMBL" id="GAA0140473.1"/>
    </source>
</evidence>
<evidence type="ECO:0000256" key="2">
    <source>
        <dbReference type="SAM" id="Phobius"/>
    </source>
</evidence>
<proteinExistence type="predicted"/>
<comment type="caution">
    <text evidence="3">The sequence shown here is derived from an EMBL/GenBank/DDBJ whole genome shotgun (WGS) entry which is preliminary data.</text>
</comment>
<feature type="region of interest" description="Disordered" evidence="1">
    <location>
        <begin position="1"/>
        <end position="23"/>
    </location>
</feature>